<feature type="active site" description="Proton acceptor" evidence="16">
    <location>
        <position position="109"/>
    </location>
</feature>
<dbReference type="InterPro" id="IPR043129">
    <property type="entry name" value="ATPase_NBD"/>
</dbReference>
<evidence type="ECO:0000256" key="6">
    <source>
        <dbReference type="ARBA" id="ARBA00012102"/>
    </source>
</evidence>
<dbReference type="NCBIfam" id="NF009855">
    <property type="entry name" value="PRK13321.1"/>
    <property type="match status" value="1"/>
</dbReference>
<sequence>MILAADIGNSDIVLGIFKDSELLQNWRLHTVHHQSVDEYEMLVRGMLFACDFSLEDVDGAVLSSVVPELTNVFLNLIENLVGQPPIIVNSDLNFGIEINTEIPAKVGQDRLINALAAYQQYKTSLIIIDCGTATTLDVVTAEGSFEGGVICPGLLISAEVLFSRAAQLFQVNLEIPENLIGKNTTDSVKSGLIYGYGGMIDSLIDKLAKEIVQMDQPYPTVVITGGLANKLLPILPEVIFHDDLTLRGLYLFHLMNKPVENGKEQ</sequence>
<comment type="subunit">
    <text evidence="5 16">Homodimer.</text>
</comment>
<comment type="caution">
    <text evidence="16">Lacks conserved residue(s) required for the propagation of feature annotation.</text>
</comment>
<keyword evidence="8 16" id="KW-0808">Transferase</keyword>
<keyword evidence="10 16" id="KW-0418">Kinase</keyword>
<evidence type="ECO:0000256" key="8">
    <source>
        <dbReference type="ARBA" id="ARBA00022679"/>
    </source>
</evidence>
<gene>
    <name evidence="16" type="primary">coaX</name>
    <name evidence="17" type="ORF">DSY96_06335</name>
</gene>
<dbReference type="PANTHER" id="PTHR34265">
    <property type="entry name" value="TYPE III PANTOTHENATE KINASE"/>
    <property type="match status" value="1"/>
</dbReference>
<feature type="binding site" evidence="16">
    <location>
        <position position="184"/>
    </location>
    <ligand>
        <name>substrate</name>
    </ligand>
</feature>
<dbReference type="UniPathway" id="UPA00241">
    <property type="reaction ID" value="UER00352"/>
</dbReference>
<feature type="binding site" evidence="16">
    <location>
        <position position="132"/>
    </location>
    <ligand>
        <name>ATP</name>
        <dbReference type="ChEBI" id="CHEBI:30616"/>
    </ligand>
</feature>
<proteinExistence type="inferred from homology"/>
<dbReference type="EC" id="2.7.1.33" evidence="6 16"/>
<dbReference type="CDD" id="cd24015">
    <property type="entry name" value="ASKHA_NBD_PanK-III"/>
    <property type="match status" value="1"/>
</dbReference>
<evidence type="ECO:0000256" key="16">
    <source>
        <dbReference type="HAMAP-Rule" id="MF_01274"/>
    </source>
</evidence>
<comment type="function">
    <text evidence="16">Catalyzes the phosphorylation of pantothenate (Pan), the first step in CoA biosynthesis.</text>
</comment>
<accession>A0A432GKM3</accession>
<evidence type="ECO:0000313" key="18">
    <source>
        <dbReference type="Proteomes" id="UP000287917"/>
    </source>
</evidence>
<dbReference type="Proteomes" id="UP000287917">
    <property type="component" value="Unassembled WGS sequence"/>
</dbReference>
<dbReference type="Gene3D" id="3.30.420.40">
    <property type="match status" value="2"/>
</dbReference>
<evidence type="ECO:0000256" key="11">
    <source>
        <dbReference type="ARBA" id="ARBA00022840"/>
    </source>
</evidence>
<dbReference type="HAMAP" id="MF_01274">
    <property type="entry name" value="Pantothen_kinase_3"/>
    <property type="match status" value="1"/>
</dbReference>
<comment type="similarity">
    <text evidence="14 16">Belongs to the type III pantothenate kinase family.</text>
</comment>
<comment type="cofactor">
    <cofactor evidence="2">
        <name>K(+)</name>
        <dbReference type="ChEBI" id="CHEBI:29103"/>
    </cofactor>
</comment>
<evidence type="ECO:0000256" key="3">
    <source>
        <dbReference type="ARBA" id="ARBA00004496"/>
    </source>
</evidence>
<dbReference type="GO" id="GO:0046872">
    <property type="term" value="F:metal ion binding"/>
    <property type="evidence" value="ECO:0007669"/>
    <property type="project" value="UniProtKB-KW"/>
</dbReference>
<feature type="binding site" evidence="16">
    <location>
        <begin position="6"/>
        <end position="13"/>
    </location>
    <ligand>
        <name>ATP</name>
        <dbReference type="ChEBI" id="CHEBI:30616"/>
    </ligand>
</feature>
<dbReference type="SUPFAM" id="SSF53067">
    <property type="entry name" value="Actin-like ATPase domain"/>
    <property type="match status" value="2"/>
</dbReference>
<evidence type="ECO:0000256" key="2">
    <source>
        <dbReference type="ARBA" id="ARBA00001958"/>
    </source>
</evidence>
<dbReference type="GO" id="GO:0005524">
    <property type="term" value="F:ATP binding"/>
    <property type="evidence" value="ECO:0007669"/>
    <property type="project" value="UniProtKB-UniRule"/>
</dbReference>
<comment type="cofactor">
    <cofactor evidence="16">
        <name>NH4(+)</name>
        <dbReference type="ChEBI" id="CHEBI:28938"/>
    </cofactor>
    <cofactor evidence="16">
        <name>K(+)</name>
        <dbReference type="ChEBI" id="CHEBI:29103"/>
    </cofactor>
    <text evidence="16">A monovalent cation. Ammonium or potassium.</text>
</comment>
<evidence type="ECO:0000256" key="9">
    <source>
        <dbReference type="ARBA" id="ARBA00022741"/>
    </source>
</evidence>
<keyword evidence="9 16" id="KW-0547">Nucleotide-binding</keyword>
<evidence type="ECO:0000256" key="1">
    <source>
        <dbReference type="ARBA" id="ARBA00001206"/>
    </source>
</evidence>
<comment type="caution">
    <text evidence="17">The sequence shown here is derived from an EMBL/GenBank/DDBJ whole genome shotgun (WGS) entry which is preliminary data.</text>
</comment>
<comment type="pathway">
    <text evidence="4 16">Cofactor biosynthesis; coenzyme A biosynthesis; CoA from (R)-pantothenate: step 1/5.</text>
</comment>
<keyword evidence="7 16" id="KW-0963">Cytoplasm</keyword>
<name>A0A432GKM3_9DELT</name>
<evidence type="ECO:0000256" key="12">
    <source>
        <dbReference type="ARBA" id="ARBA00022958"/>
    </source>
</evidence>
<reference evidence="17 18" key="1">
    <citation type="submission" date="2018-06" db="EMBL/GenBank/DDBJ databases">
        <title>Combined omics and stable isotope probing to characterize newly discovered Mariana Back-Arc vent microbial communities.</title>
        <authorList>
            <person name="Trembath-Reichert E."/>
            <person name="Huber J.A."/>
        </authorList>
    </citation>
    <scope>NUCLEOTIDE SEQUENCE [LARGE SCALE GENOMIC DNA]</scope>
    <source>
        <strain evidence="17">MAG 58</strain>
    </source>
</reference>
<evidence type="ECO:0000256" key="4">
    <source>
        <dbReference type="ARBA" id="ARBA00005225"/>
    </source>
</evidence>
<protein>
    <recommendedName>
        <fullName evidence="15 16">Type III pantothenate kinase</fullName>
        <ecNumber evidence="6 16">2.7.1.33</ecNumber>
    </recommendedName>
    <alternativeName>
        <fullName evidence="16">PanK-III</fullName>
    </alternativeName>
    <alternativeName>
        <fullName evidence="16">Pantothenic acid kinase</fullName>
    </alternativeName>
</protein>
<evidence type="ECO:0000256" key="14">
    <source>
        <dbReference type="ARBA" id="ARBA00038036"/>
    </source>
</evidence>
<feature type="binding site" evidence="16">
    <location>
        <position position="129"/>
    </location>
    <ligand>
        <name>K(+)</name>
        <dbReference type="ChEBI" id="CHEBI:29103"/>
    </ligand>
</feature>
<dbReference type="EMBL" id="QNZK01000224">
    <property type="protein sequence ID" value="RTZ84407.1"/>
    <property type="molecule type" value="Genomic_DNA"/>
</dbReference>
<organism evidence="17 18">
    <name type="scientific">SAR324 cluster bacterium</name>
    <dbReference type="NCBI Taxonomy" id="2024889"/>
    <lineage>
        <taxon>Bacteria</taxon>
        <taxon>Deltaproteobacteria</taxon>
        <taxon>SAR324 cluster</taxon>
    </lineage>
</organism>
<dbReference type="GO" id="GO:0004594">
    <property type="term" value="F:pantothenate kinase activity"/>
    <property type="evidence" value="ECO:0007669"/>
    <property type="project" value="UniProtKB-UniRule"/>
</dbReference>
<comment type="subcellular location">
    <subcellularLocation>
        <location evidence="3 16">Cytoplasm</location>
    </subcellularLocation>
</comment>
<keyword evidence="11 16" id="KW-0067">ATP-binding</keyword>
<dbReference type="Pfam" id="PF03309">
    <property type="entry name" value="Pan_kinase"/>
    <property type="match status" value="1"/>
</dbReference>
<evidence type="ECO:0000256" key="10">
    <source>
        <dbReference type="ARBA" id="ARBA00022777"/>
    </source>
</evidence>
<evidence type="ECO:0000256" key="13">
    <source>
        <dbReference type="ARBA" id="ARBA00022993"/>
    </source>
</evidence>
<dbReference type="NCBIfam" id="TIGR00671">
    <property type="entry name" value="baf"/>
    <property type="match status" value="1"/>
</dbReference>
<keyword evidence="13 16" id="KW-0173">Coenzyme A biosynthesis</keyword>
<feature type="binding site" evidence="16">
    <location>
        <begin position="107"/>
        <end position="110"/>
    </location>
    <ligand>
        <name>substrate</name>
    </ligand>
</feature>
<dbReference type="InterPro" id="IPR004619">
    <property type="entry name" value="Type_III_PanK"/>
</dbReference>
<dbReference type="AlphaFoldDB" id="A0A432GKM3"/>
<evidence type="ECO:0000256" key="5">
    <source>
        <dbReference type="ARBA" id="ARBA00011738"/>
    </source>
</evidence>
<evidence type="ECO:0000313" key="17">
    <source>
        <dbReference type="EMBL" id="RTZ84407.1"/>
    </source>
</evidence>
<dbReference type="GO" id="GO:0015937">
    <property type="term" value="P:coenzyme A biosynthetic process"/>
    <property type="evidence" value="ECO:0007669"/>
    <property type="project" value="UniProtKB-UniRule"/>
</dbReference>
<comment type="catalytic activity">
    <reaction evidence="1 16">
        <text>(R)-pantothenate + ATP = (R)-4'-phosphopantothenate + ADP + H(+)</text>
        <dbReference type="Rhea" id="RHEA:16373"/>
        <dbReference type="ChEBI" id="CHEBI:10986"/>
        <dbReference type="ChEBI" id="CHEBI:15378"/>
        <dbReference type="ChEBI" id="CHEBI:29032"/>
        <dbReference type="ChEBI" id="CHEBI:30616"/>
        <dbReference type="ChEBI" id="CHEBI:456216"/>
        <dbReference type="EC" id="2.7.1.33"/>
    </reaction>
</comment>
<dbReference type="PANTHER" id="PTHR34265:SF1">
    <property type="entry name" value="TYPE III PANTOTHENATE KINASE"/>
    <property type="match status" value="1"/>
</dbReference>
<evidence type="ECO:0000256" key="15">
    <source>
        <dbReference type="ARBA" id="ARBA00040883"/>
    </source>
</evidence>
<keyword evidence="16" id="KW-0479">Metal-binding</keyword>
<dbReference type="GO" id="GO:0005737">
    <property type="term" value="C:cytoplasm"/>
    <property type="evidence" value="ECO:0007669"/>
    <property type="project" value="UniProtKB-SubCell"/>
</dbReference>
<evidence type="ECO:0000256" key="7">
    <source>
        <dbReference type="ARBA" id="ARBA00022490"/>
    </source>
</evidence>
<keyword evidence="12 16" id="KW-0630">Potassium</keyword>